<dbReference type="PANTHER" id="PTHR24221">
    <property type="entry name" value="ATP-BINDING CASSETTE SUB-FAMILY B"/>
    <property type="match status" value="1"/>
</dbReference>
<dbReference type="GO" id="GO:0005886">
    <property type="term" value="C:plasma membrane"/>
    <property type="evidence" value="ECO:0007669"/>
    <property type="project" value="UniProtKB-SubCell"/>
</dbReference>
<dbReference type="PROSITE" id="PS00211">
    <property type="entry name" value="ABC_TRANSPORTER_1"/>
    <property type="match status" value="1"/>
</dbReference>
<evidence type="ECO:0000256" key="1">
    <source>
        <dbReference type="ARBA" id="ARBA00004651"/>
    </source>
</evidence>
<feature type="domain" description="ABC transmembrane type-1" evidence="9">
    <location>
        <begin position="37"/>
        <end position="325"/>
    </location>
</feature>
<dbReference type="SUPFAM" id="SSF90123">
    <property type="entry name" value="ABC transporter transmembrane region"/>
    <property type="match status" value="1"/>
</dbReference>
<comment type="caution">
    <text evidence="10">The sequence shown here is derived from an EMBL/GenBank/DDBJ whole genome shotgun (WGS) entry which is preliminary data.</text>
</comment>
<feature type="transmembrane region" description="Helical" evidence="7">
    <location>
        <begin position="94"/>
        <end position="115"/>
    </location>
</feature>
<dbReference type="Proteomes" id="UP000185984">
    <property type="component" value="Unassembled WGS sequence"/>
</dbReference>
<evidence type="ECO:0000256" key="6">
    <source>
        <dbReference type="ARBA" id="ARBA00023136"/>
    </source>
</evidence>
<keyword evidence="3" id="KW-0547">Nucleotide-binding</keyword>
<dbReference type="GO" id="GO:0005524">
    <property type="term" value="F:ATP binding"/>
    <property type="evidence" value="ECO:0007669"/>
    <property type="project" value="UniProtKB-KW"/>
</dbReference>
<evidence type="ECO:0000256" key="2">
    <source>
        <dbReference type="ARBA" id="ARBA00022692"/>
    </source>
</evidence>
<organism evidence="10 11">
    <name type="scientific">Chroogloeocystis siderophila 5.2 s.c.1</name>
    <dbReference type="NCBI Taxonomy" id="247279"/>
    <lineage>
        <taxon>Bacteria</taxon>
        <taxon>Bacillati</taxon>
        <taxon>Cyanobacteriota</taxon>
        <taxon>Cyanophyceae</taxon>
        <taxon>Oscillatoriophycideae</taxon>
        <taxon>Chroococcales</taxon>
        <taxon>Chroococcaceae</taxon>
        <taxon>Chroogloeocystis</taxon>
    </lineage>
</organism>
<dbReference type="NCBIfam" id="NF045513">
    <property type="entry name" value="HepA_fam_ABC"/>
    <property type="match status" value="1"/>
</dbReference>
<dbReference type="OrthoDB" id="501491at2"/>
<dbReference type="InterPro" id="IPR017871">
    <property type="entry name" value="ABC_transporter-like_CS"/>
</dbReference>
<protein>
    <submittedName>
        <fullName evidence="10">ABC transporter ATP-binding protein</fullName>
    </submittedName>
</protein>
<dbReference type="InterPro" id="IPR039421">
    <property type="entry name" value="Type_1_exporter"/>
</dbReference>
<dbReference type="GO" id="GO:0016887">
    <property type="term" value="F:ATP hydrolysis activity"/>
    <property type="evidence" value="ECO:0007669"/>
    <property type="project" value="InterPro"/>
</dbReference>
<dbReference type="RefSeq" id="WP_073551067.1">
    <property type="nucleotide sequence ID" value="NZ_CAWMVK010000010.1"/>
</dbReference>
<evidence type="ECO:0000313" key="10">
    <source>
        <dbReference type="EMBL" id="OKH22873.1"/>
    </source>
</evidence>
<dbReference type="InterPro" id="IPR036640">
    <property type="entry name" value="ABC1_TM_sf"/>
</dbReference>
<keyword evidence="5 7" id="KW-1133">Transmembrane helix</keyword>
<evidence type="ECO:0000256" key="7">
    <source>
        <dbReference type="SAM" id="Phobius"/>
    </source>
</evidence>
<keyword evidence="4 10" id="KW-0067">ATP-binding</keyword>
<evidence type="ECO:0000256" key="3">
    <source>
        <dbReference type="ARBA" id="ARBA00022741"/>
    </source>
</evidence>
<dbReference type="AlphaFoldDB" id="A0A1U7HH12"/>
<dbReference type="PROSITE" id="PS50929">
    <property type="entry name" value="ABC_TM1F"/>
    <property type="match status" value="1"/>
</dbReference>
<proteinExistence type="predicted"/>
<dbReference type="EMBL" id="MRCC01000018">
    <property type="protein sequence ID" value="OKH22873.1"/>
    <property type="molecule type" value="Genomic_DNA"/>
</dbReference>
<keyword evidence="6 7" id="KW-0472">Membrane</keyword>
<dbReference type="GO" id="GO:0140359">
    <property type="term" value="F:ABC-type transporter activity"/>
    <property type="evidence" value="ECO:0007669"/>
    <property type="project" value="InterPro"/>
</dbReference>
<feature type="transmembrane region" description="Helical" evidence="7">
    <location>
        <begin position="35"/>
        <end position="61"/>
    </location>
</feature>
<evidence type="ECO:0000256" key="5">
    <source>
        <dbReference type="ARBA" id="ARBA00022989"/>
    </source>
</evidence>
<dbReference type="InterPro" id="IPR011527">
    <property type="entry name" value="ABC1_TM_dom"/>
</dbReference>
<feature type="transmembrane region" description="Helical" evidence="7">
    <location>
        <begin position="286"/>
        <end position="303"/>
    </location>
</feature>
<feature type="transmembrane region" description="Helical" evidence="7">
    <location>
        <begin position="168"/>
        <end position="188"/>
    </location>
</feature>
<dbReference type="InterPro" id="IPR003593">
    <property type="entry name" value="AAA+_ATPase"/>
</dbReference>
<keyword evidence="11" id="KW-1185">Reference proteome</keyword>
<keyword evidence="2 7" id="KW-0812">Transmembrane</keyword>
<evidence type="ECO:0000259" key="9">
    <source>
        <dbReference type="PROSITE" id="PS50929"/>
    </source>
</evidence>
<dbReference type="FunFam" id="3.40.50.300:FF:000218">
    <property type="entry name" value="Multidrug ABC transporter ATP-binding protein"/>
    <property type="match status" value="1"/>
</dbReference>
<feature type="transmembrane region" description="Helical" evidence="7">
    <location>
        <begin position="194"/>
        <end position="215"/>
    </location>
</feature>
<reference evidence="10 11" key="1">
    <citation type="submission" date="2016-11" db="EMBL/GenBank/DDBJ databases">
        <title>Draft Genome Sequences of Nine Cyanobacterial Strains from Diverse Habitats.</title>
        <authorList>
            <person name="Zhu T."/>
            <person name="Hou S."/>
            <person name="Lu X."/>
            <person name="Hess W.R."/>
        </authorList>
    </citation>
    <scope>NUCLEOTIDE SEQUENCE [LARGE SCALE GENOMIC DNA]</scope>
    <source>
        <strain evidence="10 11">5.2 s.c.1</strain>
    </source>
</reference>
<dbReference type="PANTHER" id="PTHR24221:SF654">
    <property type="entry name" value="ATP-BINDING CASSETTE SUB-FAMILY B MEMBER 6"/>
    <property type="match status" value="1"/>
</dbReference>
<comment type="subcellular location">
    <subcellularLocation>
        <location evidence="1">Cell membrane</location>
        <topology evidence="1">Multi-pass membrane protein</topology>
    </subcellularLocation>
</comment>
<dbReference type="InterPro" id="IPR027417">
    <property type="entry name" value="P-loop_NTPase"/>
</dbReference>
<dbReference type="SMART" id="SM00382">
    <property type="entry name" value="AAA"/>
    <property type="match status" value="1"/>
</dbReference>
<dbReference type="Pfam" id="PF00664">
    <property type="entry name" value="ABC_membrane"/>
    <property type="match status" value="1"/>
</dbReference>
<feature type="domain" description="ABC transporter" evidence="8">
    <location>
        <begin position="374"/>
        <end position="608"/>
    </location>
</feature>
<name>A0A1U7HH12_9CHRO</name>
<dbReference type="Gene3D" id="3.40.50.300">
    <property type="entry name" value="P-loop containing nucleotide triphosphate hydrolases"/>
    <property type="match status" value="1"/>
</dbReference>
<accession>A0A1U7HH12</accession>
<dbReference type="GO" id="GO:0034040">
    <property type="term" value="F:ATPase-coupled lipid transmembrane transporter activity"/>
    <property type="evidence" value="ECO:0007669"/>
    <property type="project" value="TreeGrafter"/>
</dbReference>
<sequence>MNSRISQPFRNLLSATKFWQENYFLIREFRNFRSIAVLAIVFTIVAALFEGIGVGFILSFLQNLTNPNAQPIRTGIEWFDIWFLGVNMPASERVYRVCGLILLTTLLRSLFTYLGRLYTQIAQFKLVYFLRKRVFELFQSLSLRYFAKTRSGGLVHSITTEIMQLMQAFNFVSVILTKFTILFVYIISMLLLSWQLTIVTVLLFSLVSVGMTALLGRVREASFERTRAAKWYTSISLEYIHGIRTVQAFAAYNFERKRFDEANSNFLKATTKAVSVSSVIEPLSEGVATAILVGMLLLAFSVLIPSGQLQVSSLLTFLFVLLRIMPVRRQIDGARVQLSNCQGSFNNIRELLQTEDKPFFHNGNKKFVGLKRAIEFVKVDFGYDADEIVLHNINLTIEKGKMTALVGASGAGKSTLADLIPRFYDPTHGQVLIDGVDLREFNVYTIRNKLAVVSQDTYIFNTSVRENIAYALENVDDAAVVEAAKLANALEFIQELPQGFETQLGDRGVRLSGGQRQRIAIARALLRNPEILILDEATSALDSVSERLIQQSLEKLAVGRTVIAIAHRLSTIVRADKVVVLEQGRIVEQGGYQELLDQRGELWKYHQMQHEYSQAG</sequence>
<evidence type="ECO:0000256" key="4">
    <source>
        <dbReference type="ARBA" id="ARBA00022840"/>
    </source>
</evidence>
<dbReference type="PROSITE" id="PS50893">
    <property type="entry name" value="ABC_TRANSPORTER_2"/>
    <property type="match status" value="1"/>
</dbReference>
<dbReference type="Pfam" id="PF00005">
    <property type="entry name" value="ABC_tran"/>
    <property type="match status" value="1"/>
</dbReference>
<dbReference type="SUPFAM" id="SSF52540">
    <property type="entry name" value="P-loop containing nucleoside triphosphate hydrolases"/>
    <property type="match status" value="1"/>
</dbReference>
<evidence type="ECO:0000259" key="8">
    <source>
        <dbReference type="PROSITE" id="PS50893"/>
    </source>
</evidence>
<gene>
    <name evidence="10" type="ORF">NIES1031_19100</name>
</gene>
<dbReference type="STRING" id="247279.NIES1031_19100"/>
<dbReference type="InterPro" id="IPR003439">
    <property type="entry name" value="ABC_transporter-like_ATP-bd"/>
</dbReference>
<dbReference type="Gene3D" id="1.20.1560.10">
    <property type="entry name" value="ABC transporter type 1, transmembrane domain"/>
    <property type="match status" value="1"/>
</dbReference>
<evidence type="ECO:0000313" key="11">
    <source>
        <dbReference type="Proteomes" id="UP000185984"/>
    </source>
</evidence>